<dbReference type="EMBL" id="KB632230">
    <property type="protein sequence ID" value="ERL90369.1"/>
    <property type="molecule type" value="Genomic_DNA"/>
</dbReference>
<dbReference type="InterPro" id="IPR036236">
    <property type="entry name" value="Znf_C2H2_sf"/>
</dbReference>
<dbReference type="Proteomes" id="UP000030742">
    <property type="component" value="Unassembled WGS sequence"/>
</dbReference>
<organism evidence="11">
    <name type="scientific">Dendroctonus ponderosae</name>
    <name type="common">Mountain pine beetle</name>
    <dbReference type="NCBI Taxonomy" id="77166"/>
    <lineage>
        <taxon>Eukaryota</taxon>
        <taxon>Metazoa</taxon>
        <taxon>Ecdysozoa</taxon>
        <taxon>Arthropoda</taxon>
        <taxon>Hexapoda</taxon>
        <taxon>Insecta</taxon>
        <taxon>Pterygota</taxon>
        <taxon>Neoptera</taxon>
        <taxon>Endopterygota</taxon>
        <taxon>Coleoptera</taxon>
        <taxon>Polyphaga</taxon>
        <taxon>Cucujiformia</taxon>
        <taxon>Curculionidae</taxon>
        <taxon>Scolytinae</taxon>
        <taxon>Dendroctonus</taxon>
    </lineage>
</organism>
<feature type="domain" description="C2H2-type" evidence="10">
    <location>
        <begin position="48"/>
        <end position="75"/>
    </location>
</feature>
<dbReference type="GO" id="GO:0000978">
    <property type="term" value="F:RNA polymerase II cis-regulatory region sequence-specific DNA binding"/>
    <property type="evidence" value="ECO:0007669"/>
    <property type="project" value="TreeGrafter"/>
</dbReference>
<keyword evidence="8" id="KW-0539">Nucleus</keyword>
<dbReference type="GO" id="GO:0001227">
    <property type="term" value="F:DNA-binding transcription repressor activity, RNA polymerase II-specific"/>
    <property type="evidence" value="ECO:0007669"/>
    <property type="project" value="TreeGrafter"/>
</dbReference>
<evidence type="ECO:0000256" key="7">
    <source>
        <dbReference type="ARBA" id="ARBA00023163"/>
    </source>
</evidence>
<keyword evidence="4 9" id="KW-0863">Zinc-finger</keyword>
<evidence type="ECO:0000313" key="13">
    <source>
        <dbReference type="Proteomes" id="UP000030742"/>
    </source>
</evidence>
<protein>
    <recommendedName>
        <fullName evidence="10">C2H2-type domain-containing protein</fullName>
    </recommendedName>
</protein>
<proteinExistence type="predicted"/>
<dbReference type="SUPFAM" id="SSF57667">
    <property type="entry name" value="beta-beta-alpha zinc fingers"/>
    <property type="match status" value="2"/>
</dbReference>
<dbReference type="STRING" id="77166.N6UDJ0"/>
<evidence type="ECO:0000256" key="2">
    <source>
        <dbReference type="ARBA" id="ARBA00022723"/>
    </source>
</evidence>
<dbReference type="SMART" id="SM00355">
    <property type="entry name" value="ZnF_C2H2"/>
    <property type="match status" value="4"/>
</dbReference>
<feature type="domain" description="C2H2-type" evidence="10">
    <location>
        <begin position="76"/>
        <end position="103"/>
    </location>
</feature>
<evidence type="ECO:0000313" key="12">
    <source>
        <dbReference type="EMBL" id="ERL90369.1"/>
    </source>
</evidence>
<dbReference type="InterPro" id="IPR013087">
    <property type="entry name" value="Znf_C2H2_type"/>
</dbReference>
<dbReference type="FunFam" id="3.30.160.60:FF:000110">
    <property type="entry name" value="Zinc finger protein-like"/>
    <property type="match status" value="1"/>
</dbReference>
<feature type="domain" description="C2H2-type" evidence="10">
    <location>
        <begin position="104"/>
        <end position="129"/>
    </location>
</feature>
<dbReference type="PROSITE" id="PS00028">
    <property type="entry name" value="ZINC_FINGER_C2H2_1"/>
    <property type="match status" value="3"/>
</dbReference>
<dbReference type="Gene3D" id="3.30.160.60">
    <property type="entry name" value="Classic Zinc Finger"/>
    <property type="match status" value="3"/>
</dbReference>
<name>N6UDJ0_DENPD</name>
<evidence type="ECO:0000256" key="6">
    <source>
        <dbReference type="ARBA" id="ARBA00023015"/>
    </source>
</evidence>
<dbReference type="Pfam" id="PF00096">
    <property type="entry name" value="zf-C2H2"/>
    <property type="match status" value="2"/>
</dbReference>
<evidence type="ECO:0000256" key="1">
    <source>
        <dbReference type="ARBA" id="ARBA00004123"/>
    </source>
</evidence>
<evidence type="ECO:0000256" key="8">
    <source>
        <dbReference type="ARBA" id="ARBA00023242"/>
    </source>
</evidence>
<evidence type="ECO:0000256" key="5">
    <source>
        <dbReference type="ARBA" id="ARBA00022833"/>
    </source>
</evidence>
<reference evidence="11 13" key="1">
    <citation type="journal article" date="2013" name="Genome Biol.">
        <title>Draft genome of the mountain pine beetle, Dendroctonus ponderosae Hopkins, a major forest pest.</title>
        <authorList>
            <person name="Keeling C.I."/>
            <person name="Yuen M.M."/>
            <person name="Liao N.Y."/>
            <person name="Docking T.R."/>
            <person name="Chan S.K."/>
            <person name="Taylor G.A."/>
            <person name="Palmquist D.L."/>
            <person name="Jackman S.D."/>
            <person name="Nguyen A."/>
            <person name="Li M."/>
            <person name="Henderson H."/>
            <person name="Janes J.K."/>
            <person name="Zhao Y."/>
            <person name="Pandoh P."/>
            <person name="Moore R."/>
            <person name="Sperling F.A."/>
            <person name="Huber D.P."/>
            <person name="Birol I."/>
            <person name="Jones S.J."/>
            <person name="Bohlmann J."/>
        </authorList>
    </citation>
    <scope>NUCLEOTIDE SEQUENCE</scope>
</reference>
<dbReference type="FunFam" id="3.30.160.60:FF:000100">
    <property type="entry name" value="Zinc finger 45-like"/>
    <property type="match status" value="1"/>
</dbReference>
<dbReference type="HOGENOM" id="CLU_002678_42_11_1"/>
<evidence type="ECO:0000256" key="4">
    <source>
        <dbReference type="ARBA" id="ARBA00022771"/>
    </source>
</evidence>
<keyword evidence="2" id="KW-0479">Metal-binding</keyword>
<keyword evidence="6" id="KW-0805">Transcription regulation</keyword>
<dbReference type="PANTHER" id="PTHR24399">
    <property type="entry name" value="ZINC FINGER AND BTB DOMAIN-CONTAINING"/>
    <property type="match status" value="1"/>
</dbReference>
<dbReference type="GO" id="GO:0008270">
    <property type="term" value="F:zinc ion binding"/>
    <property type="evidence" value="ECO:0007669"/>
    <property type="project" value="UniProtKB-KW"/>
</dbReference>
<keyword evidence="7" id="KW-0804">Transcription</keyword>
<dbReference type="OMA" id="SHHISHK"/>
<comment type="subcellular location">
    <subcellularLocation>
        <location evidence="1">Nucleus</location>
    </subcellularLocation>
</comment>
<dbReference type="GO" id="GO:0005654">
    <property type="term" value="C:nucleoplasm"/>
    <property type="evidence" value="ECO:0007669"/>
    <property type="project" value="TreeGrafter"/>
</dbReference>
<evidence type="ECO:0000259" key="10">
    <source>
        <dbReference type="PROSITE" id="PS50157"/>
    </source>
</evidence>
<dbReference type="AlphaFoldDB" id="N6UDJ0"/>
<evidence type="ECO:0000256" key="3">
    <source>
        <dbReference type="ARBA" id="ARBA00022737"/>
    </source>
</evidence>
<keyword evidence="5" id="KW-0862">Zinc</keyword>
<feature type="non-terminal residue" evidence="11">
    <location>
        <position position="1"/>
    </location>
</feature>
<dbReference type="PANTHER" id="PTHR24399:SF70">
    <property type="entry name" value="C2H2-TYPE DOMAIN-CONTAINING PROTEIN"/>
    <property type="match status" value="1"/>
</dbReference>
<evidence type="ECO:0000256" key="9">
    <source>
        <dbReference type="PROSITE-ProRule" id="PRU00042"/>
    </source>
</evidence>
<gene>
    <name evidence="12" type="ORF">D910_07718</name>
    <name evidence="11" type="ORF">YQE_06792</name>
</gene>
<dbReference type="PROSITE" id="PS50157">
    <property type="entry name" value="ZINC_FINGER_C2H2_2"/>
    <property type="match status" value="3"/>
</dbReference>
<sequence>MDMVKSHHISHKMHEKYKNTPKKVCNVCGIKIKNLDSHMRRHEDQRRHQCYQCSKTFKVHWDLTRHMLVHTTETKHICQICGKGFKVGYNLSVHMRIHQVVKPYSCVVCKRTFTTKQWRDRHTKSHHTF</sequence>
<keyword evidence="3" id="KW-0677">Repeat</keyword>
<accession>N6UDJ0</accession>
<dbReference type="EMBL" id="KB740969">
    <property type="protein sequence ID" value="ENN76727.1"/>
    <property type="molecule type" value="Genomic_DNA"/>
</dbReference>
<evidence type="ECO:0000313" key="11">
    <source>
        <dbReference type="EMBL" id="ENN76727.1"/>
    </source>
</evidence>